<dbReference type="PATRIC" id="fig|1330330.3.peg.757"/>
<name>A0A0G2ZDW4_9BACT</name>
<sequence length="389" mass="44665">MLPDYQKKSIPNFSSGLVLHFCGHSLWPGFPFEEEGIDLSEIEKVVVFIIDALRYETVKKLLAEKKFEILGLKDLNYMTSVFPSTTTAALTSYFTGVPPALHGMLGYTLYLKEYGSLINMIELTPIYQDRDSLARMGFDPLKFIPVQTVFQYLHESGVRGYMITSKSFVNTGLSRMHSNGGSSKGVYGIGDTFEELHTILKSDSRESLIFVYWGLIDTYGHRYGPDSEAYELEAYWLLRVIEDFFRKIRNKKVAFFIVSDHGQIVTPWDREIWWSRHDIDIYDLLYTLPAGEHRAVFLHTNNPEKLKNMLEEKYEGKLRAFLRAEALELNLFGGTPSSELISRIGEVIVIPEEDRSFCFKYTGQEHSMKGRHGGLSPDEMKVPVIFLRK</sequence>
<dbReference type="SUPFAM" id="SSF53649">
    <property type="entry name" value="Alkaline phosphatase-like"/>
    <property type="match status" value="1"/>
</dbReference>
<dbReference type="PANTHER" id="PTHR10151">
    <property type="entry name" value="ECTONUCLEOTIDE PYROPHOSPHATASE/PHOSPHODIESTERASE"/>
    <property type="match status" value="1"/>
</dbReference>
<accession>A0A0G2ZDW4</accession>
<dbReference type="InterPro" id="IPR017850">
    <property type="entry name" value="Alkaline_phosphatase_core_sf"/>
</dbReference>
<dbReference type="Pfam" id="PF01663">
    <property type="entry name" value="Phosphodiest"/>
    <property type="match status" value="1"/>
</dbReference>
<protein>
    <submittedName>
        <fullName evidence="1">Phosphodiesterase</fullName>
    </submittedName>
</protein>
<dbReference type="KEGG" id="kpf:IX53_03770"/>
<dbReference type="STRING" id="1330330.IX53_03770"/>
<organism evidence="1 2">
    <name type="scientific">Kosmotoga pacifica</name>
    <dbReference type="NCBI Taxonomy" id="1330330"/>
    <lineage>
        <taxon>Bacteria</taxon>
        <taxon>Thermotogati</taxon>
        <taxon>Thermotogota</taxon>
        <taxon>Thermotogae</taxon>
        <taxon>Kosmotogales</taxon>
        <taxon>Kosmotogaceae</taxon>
        <taxon>Kosmotoga</taxon>
    </lineage>
</organism>
<keyword evidence="2" id="KW-1185">Reference proteome</keyword>
<reference evidence="1 2" key="1">
    <citation type="submission" date="2015-04" db="EMBL/GenBank/DDBJ databases">
        <title>Complete Genome Sequence of Kosmotoga pacifica SLHLJ1.</title>
        <authorList>
            <person name="Jiang L.J."/>
            <person name="Shao Z.Z."/>
            <person name="Jebbar M."/>
        </authorList>
    </citation>
    <scope>NUCLEOTIDE SEQUENCE [LARGE SCALE GENOMIC DNA]</scope>
    <source>
        <strain evidence="1 2">SLHLJ1</strain>
    </source>
</reference>
<dbReference type="Proteomes" id="UP000035159">
    <property type="component" value="Chromosome"/>
</dbReference>
<dbReference type="EMBL" id="CP011232">
    <property type="protein sequence ID" value="AKI98236.1"/>
    <property type="molecule type" value="Genomic_DNA"/>
</dbReference>
<dbReference type="AlphaFoldDB" id="A0A0G2ZDW4"/>
<dbReference type="PANTHER" id="PTHR10151:SF120">
    <property type="entry name" value="BIS(5'-ADENOSYL)-TRIPHOSPHATASE"/>
    <property type="match status" value="1"/>
</dbReference>
<dbReference type="Gene3D" id="3.40.720.10">
    <property type="entry name" value="Alkaline Phosphatase, subunit A"/>
    <property type="match status" value="1"/>
</dbReference>
<gene>
    <name evidence="1" type="ORF">IX53_03770</name>
</gene>
<proteinExistence type="predicted"/>
<evidence type="ECO:0000313" key="2">
    <source>
        <dbReference type="Proteomes" id="UP000035159"/>
    </source>
</evidence>
<evidence type="ECO:0000313" key="1">
    <source>
        <dbReference type="EMBL" id="AKI98236.1"/>
    </source>
</evidence>
<dbReference type="InterPro" id="IPR002591">
    <property type="entry name" value="Phosphodiest/P_Trfase"/>
</dbReference>
<dbReference type="GO" id="GO:0016787">
    <property type="term" value="F:hydrolase activity"/>
    <property type="evidence" value="ECO:0007669"/>
    <property type="project" value="UniProtKB-ARBA"/>
</dbReference>